<dbReference type="Proteomes" id="UP000692954">
    <property type="component" value="Unassembled WGS sequence"/>
</dbReference>
<evidence type="ECO:0000313" key="1">
    <source>
        <dbReference type="EMBL" id="CAD8052026.1"/>
    </source>
</evidence>
<organism evidence="1 2">
    <name type="scientific">Paramecium sonneborni</name>
    <dbReference type="NCBI Taxonomy" id="65129"/>
    <lineage>
        <taxon>Eukaryota</taxon>
        <taxon>Sar</taxon>
        <taxon>Alveolata</taxon>
        <taxon>Ciliophora</taxon>
        <taxon>Intramacronucleata</taxon>
        <taxon>Oligohymenophorea</taxon>
        <taxon>Peniculida</taxon>
        <taxon>Parameciidae</taxon>
        <taxon>Paramecium</taxon>
    </lineage>
</organism>
<keyword evidence="2" id="KW-1185">Reference proteome</keyword>
<proteinExistence type="predicted"/>
<gene>
    <name evidence="1" type="ORF">PSON_ATCC_30995.1.T0060222</name>
</gene>
<comment type="caution">
    <text evidence="1">The sequence shown here is derived from an EMBL/GenBank/DDBJ whole genome shotgun (WGS) entry which is preliminary data.</text>
</comment>
<accession>A0A8S1KFU3</accession>
<protein>
    <submittedName>
        <fullName evidence="1">Uncharacterized protein</fullName>
    </submittedName>
</protein>
<evidence type="ECO:0000313" key="2">
    <source>
        <dbReference type="Proteomes" id="UP000692954"/>
    </source>
</evidence>
<dbReference type="EMBL" id="CAJJDN010000006">
    <property type="protein sequence ID" value="CAD8052026.1"/>
    <property type="molecule type" value="Genomic_DNA"/>
</dbReference>
<dbReference type="AlphaFoldDB" id="A0A8S1KFU3"/>
<reference evidence="1" key="1">
    <citation type="submission" date="2021-01" db="EMBL/GenBank/DDBJ databases">
        <authorList>
            <consortium name="Genoscope - CEA"/>
            <person name="William W."/>
        </authorList>
    </citation>
    <scope>NUCLEOTIDE SEQUENCE</scope>
</reference>
<sequence>MVIQNDIDEMVMIQEIQKSYIQNMKFLNKQQKKPISKRINQWICQFR</sequence>
<name>A0A8S1KFU3_9CILI</name>